<proteinExistence type="predicted"/>
<organism evidence="2 3">
    <name type="scientific">Mythimna separata</name>
    <name type="common">Oriental armyworm</name>
    <name type="synonym">Pseudaletia separata</name>
    <dbReference type="NCBI Taxonomy" id="271217"/>
    <lineage>
        <taxon>Eukaryota</taxon>
        <taxon>Metazoa</taxon>
        <taxon>Ecdysozoa</taxon>
        <taxon>Arthropoda</taxon>
        <taxon>Hexapoda</taxon>
        <taxon>Insecta</taxon>
        <taxon>Pterygota</taxon>
        <taxon>Neoptera</taxon>
        <taxon>Endopterygota</taxon>
        <taxon>Lepidoptera</taxon>
        <taxon>Glossata</taxon>
        <taxon>Ditrysia</taxon>
        <taxon>Noctuoidea</taxon>
        <taxon>Noctuidae</taxon>
        <taxon>Noctuinae</taxon>
        <taxon>Hadenini</taxon>
        <taxon>Mythimna</taxon>
    </lineage>
</organism>
<dbReference type="EMBL" id="JARGEI010000022">
    <property type="protein sequence ID" value="KAJ8711421.1"/>
    <property type="molecule type" value="Genomic_DNA"/>
</dbReference>
<dbReference type="Proteomes" id="UP001231518">
    <property type="component" value="Chromosome 21"/>
</dbReference>
<name>A0AAD8DND3_MYTSE</name>
<evidence type="ECO:0000256" key="1">
    <source>
        <dbReference type="SAM" id="SignalP"/>
    </source>
</evidence>
<accession>A0AAD8DND3</accession>
<feature type="chain" id="PRO_5042273878" evidence="1">
    <location>
        <begin position="18"/>
        <end position="355"/>
    </location>
</feature>
<sequence length="355" mass="39546">MCWYVTVALMLVNYIAGAPPPLRLTIDCSDERVSHGSAYRSSDYTRNSRLDVDSFCSLIHNAFPKTVQDGRFKLIEPEDQTGHSDTLAPISIAPPAGFIPSIPKLKIPKLRIPSLNVPMLKEHPGSFTPPRIGTPMTTAVMRIGDESSAEKKEKFKKGVQKMLHVVNYIAGAPPPFRLTIDCSDERVSHGSAYRSSDYTRSSRLDVDSFCSLIHNAFPKTVQDGRFILIEPEDQTGHSDTLAPISIAPPAGFIPSIPKLKIPKLRIPSLNVPMLKEHPGSFTPPRIGSPMTTAVMRIGDESSAEKKEKFKKGVQNMRHVVKVVRQIDRYLTERMRIIFEILTKTYLNLTKNNNNG</sequence>
<gene>
    <name evidence="2" type="ORF">PYW07_008663</name>
</gene>
<comment type="caution">
    <text evidence="2">The sequence shown here is derived from an EMBL/GenBank/DDBJ whole genome shotgun (WGS) entry which is preliminary data.</text>
</comment>
<keyword evidence="3" id="KW-1185">Reference proteome</keyword>
<protein>
    <submittedName>
        <fullName evidence="2">Uncharacterized protein</fullName>
    </submittedName>
</protein>
<evidence type="ECO:0000313" key="3">
    <source>
        <dbReference type="Proteomes" id="UP001231518"/>
    </source>
</evidence>
<reference evidence="2" key="1">
    <citation type="submission" date="2023-03" db="EMBL/GenBank/DDBJ databases">
        <title>Chromosome-level genomes of two armyworms, Mythimna separata and Mythimna loreyi, provide insights into the biosynthesis and reception of sex pheromones.</title>
        <authorList>
            <person name="Zhao H."/>
        </authorList>
    </citation>
    <scope>NUCLEOTIDE SEQUENCE</scope>
    <source>
        <strain evidence="2">BeijingLab</strain>
        <tissue evidence="2">Pupa</tissue>
    </source>
</reference>
<evidence type="ECO:0000313" key="2">
    <source>
        <dbReference type="EMBL" id="KAJ8711421.1"/>
    </source>
</evidence>
<feature type="signal peptide" evidence="1">
    <location>
        <begin position="1"/>
        <end position="17"/>
    </location>
</feature>
<dbReference type="AlphaFoldDB" id="A0AAD8DND3"/>
<keyword evidence="1" id="KW-0732">Signal</keyword>